<reference evidence="5 6" key="1">
    <citation type="submission" date="2016-07" db="EMBL/GenBank/DDBJ databases">
        <title>High microdiversification within the ubiquitous acI lineage of Actinobacteria.</title>
        <authorList>
            <person name="Neuenschwander S.M."/>
            <person name="Salcher M."/>
            <person name="Ghai R."/>
            <person name="Pernthaler J."/>
        </authorList>
    </citation>
    <scope>NUCLEOTIDE SEQUENCE [LARGE SCALE GENOMIC DNA]</scope>
    <source>
        <strain evidence="5">MMS-21-160</strain>
    </source>
</reference>
<protein>
    <recommendedName>
        <fullName evidence="3 4">Dephospho-CoA kinase</fullName>
        <ecNumber evidence="3 4">2.7.1.24</ecNumber>
    </recommendedName>
    <alternativeName>
        <fullName evidence="3">Dephosphocoenzyme A kinase</fullName>
    </alternativeName>
</protein>
<keyword evidence="3" id="KW-0963">Cytoplasm</keyword>
<dbReference type="NCBIfam" id="TIGR00152">
    <property type="entry name" value="dephospho-CoA kinase"/>
    <property type="match status" value="1"/>
</dbReference>
<dbReference type="Proteomes" id="UP000217171">
    <property type="component" value="Chromosome"/>
</dbReference>
<keyword evidence="6" id="KW-1185">Reference proteome</keyword>
<proteinExistence type="inferred from homology"/>
<name>A0A249K9E1_9ACTN</name>
<comment type="catalytic activity">
    <reaction evidence="3">
        <text>3'-dephospho-CoA + ATP = ADP + CoA + H(+)</text>
        <dbReference type="Rhea" id="RHEA:18245"/>
        <dbReference type="ChEBI" id="CHEBI:15378"/>
        <dbReference type="ChEBI" id="CHEBI:30616"/>
        <dbReference type="ChEBI" id="CHEBI:57287"/>
        <dbReference type="ChEBI" id="CHEBI:57328"/>
        <dbReference type="ChEBI" id="CHEBI:456216"/>
        <dbReference type="EC" id="2.7.1.24"/>
    </reaction>
</comment>
<dbReference type="Gene3D" id="3.40.50.300">
    <property type="entry name" value="P-loop containing nucleotide triphosphate hydrolases"/>
    <property type="match status" value="1"/>
</dbReference>
<keyword evidence="3" id="KW-0173">Coenzyme A biosynthesis</keyword>
<comment type="function">
    <text evidence="3">Catalyzes the phosphorylation of the 3'-hydroxyl group of dephosphocoenzyme A to form coenzyme A.</text>
</comment>
<organism evidence="5 6">
    <name type="scientific">Candidatus Nanopelagicus hibericus</name>
    <dbReference type="NCBI Taxonomy" id="1884915"/>
    <lineage>
        <taxon>Bacteria</taxon>
        <taxon>Bacillati</taxon>
        <taxon>Actinomycetota</taxon>
        <taxon>Actinomycetes</taxon>
        <taxon>Candidatus Nanopelagicales</taxon>
        <taxon>Candidatus Nanopelagicaceae</taxon>
        <taxon>Candidatus Nanopelagicus</taxon>
    </lineage>
</organism>
<keyword evidence="3 5" id="KW-0418">Kinase</keyword>
<dbReference type="EMBL" id="CP016771">
    <property type="protein sequence ID" value="ASY13401.1"/>
    <property type="molecule type" value="Genomic_DNA"/>
</dbReference>
<dbReference type="SUPFAM" id="SSF52540">
    <property type="entry name" value="P-loop containing nucleoside triphosphate hydrolases"/>
    <property type="match status" value="1"/>
</dbReference>
<sequence>MLIVALTGGIGSGKSMVGQMFADLGAVVIDSDQLAREVVERGSNGFDQVVAAFGDGVLKNGDLDRTSLAALVFKDAEKRALLEQITHPLIRKAFTEAVEAADENSIVINQIPLLIESKNNYKFDHIITVSADEAIRSQRLTKKGLTLHQIQQRMLAQATDYERESIADNVIVNEKSESELRDQVEKIWEILKSKNKGH</sequence>
<evidence type="ECO:0000256" key="2">
    <source>
        <dbReference type="ARBA" id="ARBA00022840"/>
    </source>
</evidence>
<dbReference type="UniPathway" id="UPA00241">
    <property type="reaction ID" value="UER00356"/>
</dbReference>
<accession>A0A249K9E1</accession>
<dbReference type="EC" id="2.7.1.24" evidence="3 4"/>
<dbReference type="PANTHER" id="PTHR10695">
    <property type="entry name" value="DEPHOSPHO-COA KINASE-RELATED"/>
    <property type="match status" value="1"/>
</dbReference>
<evidence type="ECO:0000256" key="3">
    <source>
        <dbReference type="HAMAP-Rule" id="MF_00376"/>
    </source>
</evidence>
<dbReference type="AlphaFoldDB" id="A0A249K9E1"/>
<dbReference type="GO" id="GO:0005524">
    <property type="term" value="F:ATP binding"/>
    <property type="evidence" value="ECO:0007669"/>
    <property type="project" value="UniProtKB-UniRule"/>
</dbReference>
<evidence type="ECO:0000313" key="6">
    <source>
        <dbReference type="Proteomes" id="UP000217171"/>
    </source>
</evidence>
<comment type="similarity">
    <text evidence="3">Belongs to the CoaE family.</text>
</comment>
<evidence type="ECO:0000313" key="5">
    <source>
        <dbReference type="EMBL" id="ASY13401.1"/>
    </source>
</evidence>
<comment type="pathway">
    <text evidence="3">Cofactor biosynthesis; coenzyme A biosynthesis; CoA from (R)-pantothenate: step 5/5.</text>
</comment>
<dbReference type="InterPro" id="IPR001977">
    <property type="entry name" value="Depp_CoAkinase"/>
</dbReference>
<dbReference type="CDD" id="cd02022">
    <property type="entry name" value="DPCK"/>
    <property type="match status" value="1"/>
</dbReference>
<feature type="binding site" evidence="3">
    <location>
        <begin position="11"/>
        <end position="16"/>
    </location>
    <ligand>
        <name>ATP</name>
        <dbReference type="ChEBI" id="CHEBI:30616"/>
    </ligand>
</feature>
<dbReference type="GO" id="GO:0005737">
    <property type="term" value="C:cytoplasm"/>
    <property type="evidence" value="ECO:0007669"/>
    <property type="project" value="UniProtKB-SubCell"/>
</dbReference>
<dbReference type="PROSITE" id="PS51219">
    <property type="entry name" value="DPCK"/>
    <property type="match status" value="1"/>
</dbReference>
<dbReference type="Pfam" id="PF01121">
    <property type="entry name" value="CoaE"/>
    <property type="match status" value="1"/>
</dbReference>
<evidence type="ECO:0000256" key="1">
    <source>
        <dbReference type="ARBA" id="ARBA00022741"/>
    </source>
</evidence>
<dbReference type="HAMAP" id="MF_00376">
    <property type="entry name" value="Dephospho_CoA_kinase"/>
    <property type="match status" value="1"/>
</dbReference>
<keyword evidence="2 3" id="KW-0067">ATP-binding</keyword>
<dbReference type="OrthoDB" id="9812943at2"/>
<dbReference type="GO" id="GO:0004140">
    <property type="term" value="F:dephospho-CoA kinase activity"/>
    <property type="evidence" value="ECO:0007669"/>
    <property type="project" value="UniProtKB-UniRule"/>
</dbReference>
<dbReference type="InterPro" id="IPR027417">
    <property type="entry name" value="P-loop_NTPase"/>
</dbReference>
<evidence type="ECO:0000256" key="4">
    <source>
        <dbReference type="NCBIfam" id="TIGR00152"/>
    </source>
</evidence>
<keyword evidence="1 3" id="KW-0547">Nucleotide-binding</keyword>
<dbReference type="PANTHER" id="PTHR10695:SF46">
    <property type="entry name" value="BIFUNCTIONAL COENZYME A SYNTHASE-RELATED"/>
    <property type="match status" value="1"/>
</dbReference>
<gene>
    <name evidence="3" type="primary">coaE</name>
    <name evidence="5" type="ORF">B1s21160_03530</name>
</gene>
<comment type="subcellular location">
    <subcellularLocation>
        <location evidence="3">Cytoplasm</location>
    </subcellularLocation>
</comment>
<dbReference type="NCBIfam" id="NF002879">
    <property type="entry name" value="PRK03333.1"/>
    <property type="match status" value="1"/>
</dbReference>
<keyword evidence="3" id="KW-0808">Transferase</keyword>
<dbReference type="RefSeq" id="WP_041887556.1">
    <property type="nucleotide sequence ID" value="NZ_CP016771.1"/>
</dbReference>
<dbReference type="GO" id="GO:0015937">
    <property type="term" value="P:coenzyme A biosynthetic process"/>
    <property type="evidence" value="ECO:0007669"/>
    <property type="project" value="UniProtKB-UniRule"/>
</dbReference>
<dbReference type="KEGG" id="nhi:B1s21160_03530"/>